<evidence type="ECO:0000256" key="2">
    <source>
        <dbReference type="ARBA" id="ARBA00006906"/>
    </source>
</evidence>
<dbReference type="Pfam" id="PF01081">
    <property type="entry name" value="Aldolase"/>
    <property type="match status" value="1"/>
</dbReference>
<dbReference type="NCBIfam" id="TIGR01182">
    <property type="entry name" value="eda"/>
    <property type="match status" value="1"/>
</dbReference>
<comment type="similarity">
    <text evidence="2">Belongs to the KHG/KDPG aldolase family.</text>
</comment>
<dbReference type="STRING" id="1122252.SAMN05660443_0528"/>
<comment type="pathway">
    <text evidence="1">Carbohydrate acid metabolism.</text>
</comment>
<reference evidence="6 7" key="1">
    <citation type="submission" date="2016-10" db="EMBL/GenBank/DDBJ databases">
        <authorList>
            <person name="de Groot N.N."/>
        </authorList>
    </citation>
    <scope>NUCLEOTIDE SEQUENCE [LARGE SCALE GENOMIC DNA]</scope>
    <source>
        <strain evidence="6 7">DSM 18438</strain>
    </source>
</reference>
<dbReference type="PANTHER" id="PTHR30246:SF1">
    <property type="entry name" value="2-DEHYDRO-3-DEOXY-6-PHOSPHOGALACTONATE ALDOLASE-RELATED"/>
    <property type="match status" value="1"/>
</dbReference>
<dbReference type="EMBL" id="FOLH01000001">
    <property type="protein sequence ID" value="SFB85044.1"/>
    <property type="molecule type" value="Genomic_DNA"/>
</dbReference>
<evidence type="ECO:0000256" key="1">
    <source>
        <dbReference type="ARBA" id="ARBA00004761"/>
    </source>
</evidence>
<dbReference type="InterPro" id="IPR013785">
    <property type="entry name" value="Aldolase_TIM"/>
</dbReference>
<protein>
    <submittedName>
        <fullName evidence="6">2-dehydro-3-deoxyphosphogluconate aldolase / (4S)-4-hydroxy-2-oxoglutarate aldolase</fullName>
    </submittedName>
</protein>
<dbReference type="GO" id="GO:0016829">
    <property type="term" value="F:lyase activity"/>
    <property type="evidence" value="ECO:0007669"/>
    <property type="project" value="UniProtKB-KW"/>
</dbReference>
<dbReference type="InterPro" id="IPR000887">
    <property type="entry name" value="Aldlse_KDPG_KHG"/>
</dbReference>
<dbReference type="RefSeq" id="WP_091958716.1">
    <property type="nucleotide sequence ID" value="NZ_FOLH01000001.1"/>
</dbReference>
<keyword evidence="7" id="KW-1185">Reference proteome</keyword>
<evidence type="ECO:0000313" key="7">
    <source>
        <dbReference type="Proteomes" id="UP000199058"/>
    </source>
</evidence>
<dbReference type="CDD" id="cd00452">
    <property type="entry name" value="KDPG_aldolase"/>
    <property type="match status" value="1"/>
</dbReference>
<evidence type="ECO:0000256" key="5">
    <source>
        <dbReference type="ARBA" id="ARBA00023277"/>
    </source>
</evidence>
<dbReference type="PROSITE" id="PS00160">
    <property type="entry name" value="ALDOLASE_KDPG_KHG_2"/>
    <property type="match status" value="1"/>
</dbReference>
<dbReference type="OrthoDB" id="9805177at2"/>
<comment type="subunit">
    <text evidence="3">Homotrimer.</text>
</comment>
<keyword evidence="4" id="KW-0456">Lyase</keyword>
<accession>A0A1I1ED05</accession>
<proteinExistence type="inferred from homology"/>
<evidence type="ECO:0000256" key="3">
    <source>
        <dbReference type="ARBA" id="ARBA00011233"/>
    </source>
</evidence>
<dbReference type="Proteomes" id="UP000199058">
    <property type="component" value="Unassembled WGS sequence"/>
</dbReference>
<organism evidence="6 7">
    <name type="scientific">Marinospirillum celere</name>
    <dbReference type="NCBI Taxonomy" id="1122252"/>
    <lineage>
        <taxon>Bacteria</taxon>
        <taxon>Pseudomonadati</taxon>
        <taxon>Pseudomonadota</taxon>
        <taxon>Gammaproteobacteria</taxon>
        <taxon>Oceanospirillales</taxon>
        <taxon>Oceanospirillaceae</taxon>
        <taxon>Marinospirillum</taxon>
    </lineage>
</organism>
<dbReference type="InterPro" id="IPR031338">
    <property type="entry name" value="KDPG/KHG_AS_2"/>
</dbReference>
<dbReference type="AlphaFoldDB" id="A0A1I1ED05"/>
<sequence length="229" mass="24949">MSHVSPFDWASLLADQPLIPVWAKVLPEVAEDLVEVLLRAGYGVLEVTLREEAAWKVLEQLKSTDITLVAGSVRYPEQLVKLKRLGLTLAVTPGWCPELNAVARDLGIRLLPGVATPGEAMQACLEGYRQVKLFPAAALGGPEYLQAMKAPLPEMQFVPTGGIDESCLAQWFALPGVAAVGGSWMLPRELLMRKDWGILENLASRSLQAARELRHQQTNTSQADGDSKV</sequence>
<dbReference type="SUPFAM" id="SSF51569">
    <property type="entry name" value="Aldolase"/>
    <property type="match status" value="1"/>
</dbReference>
<evidence type="ECO:0000313" key="6">
    <source>
        <dbReference type="EMBL" id="SFB85044.1"/>
    </source>
</evidence>
<dbReference type="PANTHER" id="PTHR30246">
    <property type="entry name" value="2-KETO-3-DEOXY-6-PHOSPHOGLUCONATE ALDOLASE"/>
    <property type="match status" value="1"/>
</dbReference>
<keyword evidence="5" id="KW-0119">Carbohydrate metabolism</keyword>
<evidence type="ECO:0000256" key="4">
    <source>
        <dbReference type="ARBA" id="ARBA00023239"/>
    </source>
</evidence>
<dbReference type="Gene3D" id="3.20.20.70">
    <property type="entry name" value="Aldolase class I"/>
    <property type="match status" value="1"/>
</dbReference>
<name>A0A1I1ED05_9GAMM</name>
<gene>
    <name evidence="6" type="ORF">SAMN05660443_0528</name>
</gene>